<evidence type="ECO:0000313" key="1">
    <source>
        <dbReference type="EMBL" id="ECA7331591.1"/>
    </source>
</evidence>
<dbReference type="EMBL" id="AAHVHP010000050">
    <property type="protein sequence ID" value="ECA7331591.1"/>
    <property type="molecule type" value="Genomic_DNA"/>
</dbReference>
<comment type="caution">
    <text evidence="2">The sequence shown here is derived from an EMBL/GenBank/DDBJ whole genome shotgun (WGS) entry which is preliminary data.</text>
</comment>
<dbReference type="EMBL" id="AAKROW010000012">
    <property type="protein sequence ID" value="ECU9573116.1"/>
    <property type="molecule type" value="Genomic_DNA"/>
</dbReference>
<dbReference type="InterPro" id="IPR038258">
    <property type="entry name" value="Gp4_sf"/>
</dbReference>
<reference evidence="1" key="2">
    <citation type="submission" date="2019-01" db="EMBL/GenBank/DDBJ databases">
        <authorList>
            <consortium name="GenomeTrakr network: Whole genome sequencing for foodborne pathogen traceback"/>
        </authorList>
    </citation>
    <scope>NUCLEOTIDE SEQUENCE</scope>
    <source>
        <strain evidence="1">FSIS21923151</strain>
    </source>
</reference>
<dbReference type="Pfam" id="PF11650">
    <property type="entry name" value="P22_Tail-4"/>
    <property type="match status" value="1"/>
</dbReference>
<dbReference type="InterPro" id="IPR020362">
    <property type="entry name" value="Tail_accessory_Gp4"/>
</dbReference>
<dbReference type="RefSeq" id="WP_060635837.1">
    <property type="nucleotide sequence ID" value="NZ_CP043222.1"/>
</dbReference>
<dbReference type="AlphaFoldDB" id="A0A3V9PSQ3"/>
<reference evidence="2" key="1">
    <citation type="submission" date="2018-07" db="EMBL/GenBank/DDBJ databases">
        <authorList>
            <consortium name="NARMS: The National Antimicrobial Resistance Monitoring System"/>
        </authorList>
    </citation>
    <scope>NUCLEOTIDE SEQUENCE</scope>
    <source>
        <strain evidence="2">FSIS11704402</strain>
    </source>
</reference>
<organism evidence="2">
    <name type="scientific">Salmonella enterica subsp. enterica serovar Bredeney</name>
    <dbReference type="NCBI Taxonomy" id="134047"/>
    <lineage>
        <taxon>Bacteria</taxon>
        <taxon>Pseudomonadati</taxon>
        <taxon>Pseudomonadota</taxon>
        <taxon>Gammaproteobacteria</taxon>
        <taxon>Enterobacterales</taxon>
        <taxon>Enterobacteriaceae</taxon>
        <taxon>Salmonella</taxon>
    </lineage>
</organism>
<proteinExistence type="predicted"/>
<name>A0A3V9PSQ3_SALET</name>
<gene>
    <name evidence="2" type="ORF">CS511_16350</name>
    <name evidence="1" type="ORF">EPA75_21765</name>
</gene>
<evidence type="ECO:0000313" key="2">
    <source>
        <dbReference type="EMBL" id="ECU9573116.1"/>
    </source>
</evidence>
<dbReference type="Gene3D" id="1.10.3230.20">
    <property type="entry name" value="P22 tail accessory factor (Gp4)"/>
    <property type="match status" value="1"/>
</dbReference>
<sequence>MATVLTKGEIVLFALRKFAIASNASLTDVEPQSIEDGVNDLEDMMSEWMINPGDIGYAFATGDEQPLPDDESGLPRKYKHAVGYQLLLRMLSDYSLEPTQQVLSNAQRSYDALMTDTLVVPSIRRRGDFPVGQGNKYDVFTSDRYYPGDLPLIDGDIPNA</sequence>
<protein>
    <submittedName>
        <fullName evidence="2">Packaged DNA stabilization protein p27</fullName>
    </submittedName>
</protein>
<accession>A0A3V9PSQ3</accession>